<evidence type="ECO:0000256" key="4">
    <source>
        <dbReference type="ARBA" id="ARBA00022759"/>
    </source>
</evidence>
<reference evidence="6 7" key="1">
    <citation type="submission" date="2024-04" db="EMBL/GenBank/DDBJ databases">
        <title>Tritrichomonas musculus Genome.</title>
        <authorList>
            <person name="Alves-Ferreira E."/>
            <person name="Grigg M."/>
            <person name="Lorenzi H."/>
            <person name="Galac M."/>
        </authorList>
    </citation>
    <scope>NUCLEOTIDE SEQUENCE [LARGE SCALE GENOMIC DNA]</scope>
    <source>
        <strain evidence="6 7">EAF2021</strain>
    </source>
</reference>
<dbReference type="Proteomes" id="UP001470230">
    <property type="component" value="Unassembled WGS sequence"/>
</dbReference>
<dbReference type="InterPro" id="IPR007581">
    <property type="entry name" value="Endonuclease-V"/>
</dbReference>
<evidence type="ECO:0000256" key="5">
    <source>
        <dbReference type="ARBA" id="ARBA00022801"/>
    </source>
</evidence>
<protein>
    <recommendedName>
        <fullName evidence="8">Endonuclease V</fullName>
    </recommendedName>
</protein>
<keyword evidence="7" id="KW-1185">Reference proteome</keyword>
<keyword evidence="4" id="KW-0255">Endonuclease</keyword>
<dbReference type="PANTHER" id="PTHR28511:SF1">
    <property type="entry name" value="ENDONUCLEASE V"/>
    <property type="match status" value="1"/>
</dbReference>
<dbReference type="EMBL" id="JAPFFF010000020">
    <property type="protein sequence ID" value="KAK8857791.1"/>
    <property type="molecule type" value="Genomic_DNA"/>
</dbReference>
<sequence length="249" mass="28920">MNDDYDPEKERLFQIQRDMQPRTDTTPHMENYRYVGGADLTDRDGLIVGCFVVIDCQDNFKVVYQKCTEMKVDFKYKAGLLCFREGPVVIALYREFCQKCPDIKLDVILCDGSGEWHMRGVGLSSYVGVELQVPAFGVFKKFLKIGPELDENNVLQEAHQKCKNIGDYIILEHEIKNGTKVRCAVMKTMDGPYFDPIYVTPGHLIDLQSSIEITKRLCRYREPEPLRLADRISRKYIDDKNNRFHYRPS</sequence>
<dbReference type="PANTHER" id="PTHR28511">
    <property type="entry name" value="ENDONUCLEASE V"/>
    <property type="match status" value="1"/>
</dbReference>
<dbReference type="Pfam" id="PF04493">
    <property type="entry name" value="Endonuclease_5"/>
    <property type="match status" value="1"/>
</dbReference>
<accession>A0ABR2I6C8</accession>
<keyword evidence="2" id="KW-0963">Cytoplasm</keyword>
<comment type="subcellular location">
    <subcellularLocation>
        <location evidence="1">Cytoplasm</location>
    </subcellularLocation>
</comment>
<keyword evidence="5" id="KW-0378">Hydrolase</keyword>
<evidence type="ECO:0008006" key="8">
    <source>
        <dbReference type="Google" id="ProtNLM"/>
    </source>
</evidence>
<dbReference type="CDD" id="cd06559">
    <property type="entry name" value="Endonuclease_V"/>
    <property type="match status" value="1"/>
</dbReference>
<evidence type="ECO:0000313" key="7">
    <source>
        <dbReference type="Proteomes" id="UP001470230"/>
    </source>
</evidence>
<evidence type="ECO:0000256" key="3">
    <source>
        <dbReference type="ARBA" id="ARBA00022722"/>
    </source>
</evidence>
<keyword evidence="3" id="KW-0540">Nuclease</keyword>
<evidence type="ECO:0000313" key="6">
    <source>
        <dbReference type="EMBL" id="KAK8857791.1"/>
    </source>
</evidence>
<evidence type="ECO:0000256" key="2">
    <source>
        <dbReference type="ARBA" id="ARBA00022490"/>
    </source>
</evidence>
<organism evidence="6 7">
    <name type="scientific">Tritrichomonas musculus</name>
    <dbReference type="NCBI Taxonomy" id="1915356"/>
    <lineage>
        <taxon>Eukaryota</taxon>
        <taxon>Metamonada</taxon>
        <taxon>Parabasalia</taxon>
        <taxon>Tritrichomonadida</taxon>
        <taxon>Tritrichomonadidae</taxon>
        <taxon>Tritrichomonas</taxon>
    </lineage>
</organism>
<dbReference type="Gene3D" id="3.30.2170.10">
    <property type="entry name" value="archaeoglobus fulgidus dsm 4304 superfamily"/>
    <property type="match status" value="1"/>
</dbReference>
<comment type="caution">
    <text evidence="6">The sequence shown here is derived from an EMBL/GenBank/DDBJ whole genome shotgun (WGS) entry which is preliminary data.</text>
</comment>
<evidence type="ECO:0000256" key="1">
    <source>
        <dbReference type="ARBA" id="ARBA00004496"/>
    </source>
</evidence>
<proteinExistence type="predicted"/>
<gene>
    <name evidence="6" type="ORF">M9Y10_016204</name>
</gene>
<name>A0ABR2I6C8_9EUKA</name>